<feature type="region of interest" description="Disordered" evidence="2">
    <location>
        <begin position="1"/>
        <end position="311"/>
    </location>
</feature>
<dbReference type="eggNOG" id="ENOG502S1ZS">
    <property type="taxonomic scope" value="Eukaryota"/>
</dbReference>
<feature type="region of interest" description="Disordered" evidence="2">
    <location>
        <begin position="695"/>
        <end position="793"/>
    </location>
</feature>
<feature type="compositionally biased region" description="Basic and acidic residues" evidence="2">
    <location>
        <begin position="41"/>
        <end position="52"/>
    </location>
</feature>
<evidence type="ECO:0000256" key="1">
    <source>
        <dbReference type="SAM" id="Coils"/>
    </source>
</evidence>
<proteinExistence type="predicted"/>
<dbReference type="Gene3D" id="1.25.40.90">
    <property type="match status" value="1"/>
</dbReference>
<sequence>MKRLFGGKKSQQSDYPPYVATEEARAAESSYLAGYNPAGSDRSHSPLPDRHSPLPSDGRASGARPAQPQGAHHPQYQPEEDTLGQSYVRQEPADVGGGFGGALSRRWSARRRSAGPSPSPSAGDPRLNGVNAQASPLPGSHLSSFPPTSPQAQFMATSYSNNGRTKSPRPGVGTRPRQDDERGYPQTGTALQPHHSPATMAGYTDPRVNYPAPTSEDEDDGDLQSRNPARQSAPLSSGAVGTERGLAGRLFGRSKPKDPTADGDDAGALSRRISTRRPEGRIIQGGYDPAPFLASSNSQDRTSEAQTEAQRMQMQYQRGEPVDYAHHNVRGSRNLRGGAPAKPSRSTQQKAWVTETIGYLCGANSDIDYGRALRLCDQVSVSALYSKEAAKALRRELEHGRPETQQRAVRVMTIMTRNSGERFKLEMTNKKSIDVLEKLIKSPKTDLEVRALLAKSLSILAYELQADTDFSRITALYNRVKQLEDPINGAPLDPDDATFDPPILETTRRSKREQAAAGFQSSPSGEYHTKNLKKEAEVALHSARMLQETLQFTQPEDMDSNELINEFYAQCQQRQFMFIDAIPWATSEADRARSAAQAQHLRDHAASATQDEALAASNPFADTAAAAMNAPGAEETHEEKLLDLLLSANSEIVEAFRLYEDMEREKRALEEQRIVEERSKVETKMDRAQYDQDLDGMNYLSVGNQPVAGSSRSNSPVPHETSHENGYSLAQETLPEPAPAPARSPLPTNPFQRMSDPTARARSRSLPKPPVAAGTPTPESAFDSGYPPEKVPSAMYAGETHALSSEPMQLGHSEQEDSLPPLITDTPTSRRVGSNPFVSSPVLAPSRSSTIRSQLSNGTDETDTPVDPVEPSAKALGKLRRMSERGDVDISEQQAKLEEQLRSKYRAYGEQH</sequence>
<feature type="compositionally biased region" description="Low complexity" evidence="2">
    <location>
        <begin position="114"/>
        <end position="126"/>
    </location>
</feature>
<feature type="compositionally biased region" description="Polar residues" evidence="2">
    <location>
        <begin position="141"/>
        <end position="165"/>
    </location>
</feature>
<keyword evidence="5" id="KW-1185">Reference proteome</keyword>
<reference evidence="4 5" key="1">
    <citation type="journal article" date="2011" name="J. Gen. Appl. Microbiol.">
        <title>Draft genome sequencing of the enigmatic basidiomycete Mixia osmundae.</title>
        <authorList>
            <person name="Nishida H."/>
            <person name="Nagatsuka Y."/>
            <person name="Sugiyama J."/>
        </authorList>
    </citation>
    <scope>NUCLEOTIDE SEQUENCE [LARGE SCALE GENOMIC DNA]</scope>
    <source>
        <strain evidence="5">CBS 9802 / IAM 14324 / JCM 22182 / KY 12970</strain>
    </source>
</reference>
<protein>
    <recommendedName>
        <fullName evidence="3">VHS domain-containing protein</fullName>
    </recommendedName>
</protein>
<dbReference type="GO" id="GO:0030479">
    <property type="term" value="C:actin cortical patch"/>
    <property type="evidence" value="ECO:0007669"/>
    <property type="project" value="TreeGrafter"/>
</dbReference>
<dbReference type="GO" id="GO:0007015">
    <property type="term" value="P:actin filament organization"/>
    <property type="evidence" value="ECO:0007669"/>
    <property type="project" value="InterPro"/>
</dbReference>
<dbReference type="Proteomes" id="UP000009131">
    <property type="component" value="Unassembled WGS sequence"/>
</dbReference>
<dbReference type="GO" id="GO:0051666">
    <property type="term" value="P:actin cortical patch localization"/>
    <property type="evidence" value="ECO:0007669"/>
    <property type="project" value="TreeGrafter"/>
</dbReference>
<feature type="region of interest" description="Disordered" evidence="2">
    <location>
        <begin position="509"/>
        <end position="528"/>
    </location>
</feature>
<feature type="compositionally biased region" description="Polar residues" evidence="2">
    <location>
        <begin position="224"/>
        <end position="235"/>
    </location>
</feature>
<feature type="compositionally biased region" description="Polar residues" evidence="2">
    <location>
        <begin position="846"/>
        <end position="859"/>
    </location>
</feature>
<evidence type="ECO:0000259" key="3">
    <source>
        <dbReference type="PROSITE" id="PS50179"/>
    </source>
</evidence>
<dbReference type="OMA" id="CERASAN"/>
<dbReference type="OrthoDB" id="10255964at2759"/>
<dbReference type="InterPro" id="IPR045007">
    <property type="entry name" value="LSB5"/>
</dbReference>
<dbReference type="GO" id="GO:0035091">
    <property type="term" value="F:phosphatidylinositol binding"/>
    <property type="evidence" value="ECO:0007669"/>
    <property type="project" value="InterPro"/>
</dbReference>
<evidence type="ECO:0000313" key="4">
    <source>
        <dbReference type="EMBL" id="GAA98912.1"/>
    </source>
</evidence>
<dbReference type="InterPro" id="IPR002014">
    <property type="entry name" value="VHS_dom"/>
</dbReference>
<dbReference type="STRING" id="764103.G7E7V2"/>
<dbReference type="GO" id="GO:0043130">
    <property type="term" value="F:ubiquitin binding"/>
    <property type="evidence" value="ECO:0007669"/>
    <property type="project" value="InterPro"/>
</dbReference>
<dbReference type="GO" id="GO:0007034">
    <property type="term" value="P:vacuolar transport"/>
    <property type="evidence" value="ECO:0007669"/>
    <property type="project" value="UniProtKB-ARBA"/>
</dbReference>
<dbReference type="PANTHER" id="PTHR47789:SF2">
    <property type="entry name" value="VHS DOMAIN-CONTAINING PROTEIN"/>
    <property type="match status" value="1"/>
</dbReference>
<dbReference type="GO" id="GO:0006897">
    <property type="term" value="P:endocytosis"/>
    <property type="evidence" value="ECO:0007669"/>
    <property type="project" value="InterPro"/>
</dbReference>
<dbReference type="SUPFAM" id="SSF48464">
    <property type="entry name" value="ENTH/VHS domain"/>
    <property type="match status" value="1"/>
</dbReference>
<dbReference type="CDD" id="cd16980">
    <property type="entry name" value="VHS_Lsb5"/>
    <property type="match status" value="1"/>
</dbReference>
<accession>G7E7V2</accession>
<feature type="coiled-coil region" evidence="1">
    <location>
        <begin position="645"/>
        <end position="679"/>
    </location>
</feature>
<dbReference type="PANTHER" id="PTHR47789">
    <property type="entry name" value="LAS SEVENTEEN-BINDING PROTEIN 5"/>
    <property type="match status" value="1"/>
</dbReference>
<keyword evidence="1" id="KW-0175">Coiled coil</keyword>
<dbReference type="SMART" id="SM00288">
    <property type="entry name" value="VHS"/>
    <property type="match status" value="1"/>
</dbReference>
<gene>
    <name evidence="4" type="primary">Mo05600</name>
    <name evidence="4" type="ORF">E5Q_05600</name>
</gene>
<dbReference type="PROSITE" id="PS50179">
    <property type="entry name" value="VHS"/>
    <property type="match status" value="1"/>
</dbReference>
<feature type="compositionally biased region" description="Pro residues" evidence="2">
    <location>
        <begin position="736"/>
        <end position="748"/>
    </location>
</feature>
<dbReference type="AlphaFoldDB" id="G7E7V2"/>
<dbReference type="SUPFAM" id="SSF89009">
    <property type="entry name" value="GAT-like domain"/>
    <property type="match status" value="1"/>
</dbReference>
<dbReference type="Pfam" id="PF00790">
    <property type="entry name" value="VHS"/>
    <property type="match status" value="1"/>
</dbReference>
<evidence type="ECO:0000313" key="5">
    <source>
        <dbReference type="Proteomes" id="UP000009131"/>
    </source>
</evidence>
<feature type="compositionally biased region" description="Polar residues" evidence="2">
    <location>
        <begin position="294"/>
        <end position="311"/>
    </location>
</feature>
<dbReference type="InParanoid" id="G7E7V2"/>
<name>G7E7V2_MIXOS</name>
<comment type="caution">
    <text evidence="4">The sequence shown here is derived from an EMBL/GenBank/DDBJ whole genome shotgun (WGS) entry which is preliminary data.</text>
</comment>
<feature type="region of interest" description="Disordered" evidence="2">
    <location>
        <begin position="806"/>
        <end position="895"/>
    </location>
</feature>
<reference evidence="4 5" key="2">
    <citation type="journal article" date="2012" name="Open Biol.">
        <title>Characteristics of nucleosomes and linker DNA regions on the genome of the basidiomycete Mixia osmundae revealed by mono- and dinucleosome mapping.</title>
        <authorList>
            <person name="Nishida H."/>
            <person name="Kondo S."/>
            <person name="Matsumoto T."/>
            <person name="Suzuki Y."/>
            <person name="Yoshikawa H."/>
            <person name="Taylor T.D."/>
            <person name="Sugiyama J."/>
        </authorList>
    </citation>
    <scope>NUCLEOTIDE SEQUENCE [LARGE SCALE GENOMIC DNA]</scope>
    <source>
        <strain evidence="5">CBS 9802 / IAM 14324 / JCM 22182 / KY 12970</strain>
    </source>
</reference>
<feature type="compositionally biased region" description="Polar residues" evidence="2">
    <location>
        <begin position="701"/>
        <end position="716"/>
    </location>
</feature>
<dbReference type="EMBL" id="BABT02000165">
    <property type="protein sequence ID" value="GAA98912.1"/>
    <property type="molecule type" value="Genomic_DNA"/>
</dbReference>
<evidence type="ECO:0000256" key="2">
    <source>
        <dbReference type="SAM" id="MobiDB-lite"/>
    </source>
</evidence>
<feature type="domain" description="VHS" evidence="3">
    <location>
        <begin position="368"/>
        <end position="482"/>
    </location>
</feature>
<dbReference type="HOGENOM" id="CLU_318870_0_0_1"/>
<dbReference type="RefSeq" id="XP_014566775.1">
    <property type="nucleotide sequence ID" value="XM_014711289.1"/>
</dbReference>
<feature type="compositionally biased region" description="Polar residues" evidence="2">
    <location>
        <begin position="825"/>
        <end position="838"/>
    </location>
</feature>
<organism evidence="4 5">
    <name type="scientific">Mixia osmundae (strain CBS 9802 / IAM 14324 / JCM 22182 / KY 12970)</name>
    <dbReference type="NCBI Taxonomy" id="764103"/>
    <lineage>
        <taxon>Eukaryota</taxon>
        <taxon>Fungi</taxon>
        <taxon>Dikarya</taxon>
        <taxon>Basidiomycota</taxon>
        <taxon>Pucciniomycotina</taxon>
        <taxon>Mixiomycetes</taxon>
        <taxon>Mixiales</taxon>
        <taxon>Mixiaceae</taxon>
        <taxon>Mixia</taxon>
    </lineage>
</organism>
<dbReference type="InterPro" id="IPR008942">
    <property type="entry name" value="ENTH_VHS"/>
</dbReference>